<sequence>MSFIKKIVVVAMFGLAPISAKWESFYARGAFSLLGASVDGNFSFTPSFSIAGGYGNVIPNMLSHGLYVGLEIEGIRKSFGYSHEAIFRFGLPRAECMFFVAPKLGYHSTKEIMIWGLRTGMDFDFILPGFFWGISLDWSIPFKETPSWIQTDFSFGYRF</sequence>
<protein>
    <submittedName>
        <fullName evidence="1">Uncharacterized protein</fullName>
    </submittedName>
</protein>
<dbReference type="RefSeq" id="WP_350332062.1">
    <property type="nucleotide sequence ID" value="NZ_CP054719.1"/>
</dbReference>
<keyword evidence="2" id="KW-1185">Reference proteome</keyword>
<proteinExistence type="predicted"/>
<reference evidence="1 2" key="1">
    <citation type="submission" date="2020-06" db="EMBL/GenBank/DDBJ databases">
        <title>The endosymbiont of the kinetoplastid Bodo saltans is a Paracaedibacter-like alpha-proteobacterium possessing a putative toxin-antitoxin system.</title>
        <authorList>
            <person name="Midha S."/>
            <person name="Rigden D.J."/>
            <person name="Siozios S."/>
            <person name="Hurst G.D.D."/>
            <person name="Jackson A.P."/>
        </authorList>
    </citation>
    <scope>NUCLEOTIDE SEQUENCE [LARGE SCALE GENOMIC DNA]</scope>
    <source>
        <strain evidence="1">Lake Konstanz</strain>
    </source>
</reference>
<name>A0A7L9RSD2_9PROT</name>
<gene>
    <name evidence="1" type="ORF">CPBP_00057</name>
</gene>
<dbReference type="EMBL" id="CP054719">
    <property type="protein sequence ID" value="QOL19308.1"/>
    <property type="molecule type" value="Genomic_DNA"/>
</dbReference>
<organism evidence="1 2">
    <name type="scientific">Candidatus Bodocaedibacter vickermanii</name>
    <dbReference type="NCBI Taxonomy" id="2741701"/>
    <lineage>
        <taxon>Bacteria</taxon>
        <taxon>Pseudomonadati</taxon>
        <taxon>Pseudomonadota</taxon>
        <taxon>Alphaproteobacteria</taxon>
        <taxon>Holosporales</taxon>
        <taxon>Candidatus Paracaedibacteraceae</taxon>
        <taxon>Candidatus Bodocaedibacter</taxon>
    </lineage>
</organism>
<evidence type="ECO:0000313" key="1">
    <source>
        <dbReference type="EMBL" id="QOL19308.1"/>
    </source>
</evidence>
<accession>A0A7L9RSD2</accession>
<dbReference type="AlphaFoldDB" id="A0A7L9RSD2"/>
<dbReference type="Proteomes" id="UP000594001">
    <property type="component" value="Chromosome"/>
</dbReference>
<evidence type="ECO:0000313" key="2">
    <source>
        <dbReference type="Proteomes" id="UP000594001"/>
    </source>
</evidence>
<dbReference type="KEGG" id="pbal:CPBP_00057"/>